<comment type="caution">
    <text evidence="1">The sequence shown here is derived from an EMBL/GenBank/DDBJ whole genome shotgun (WGS) entry which is preliminary data.</text>
</comment>
<gene>
    <name evidence="1" type="ORF">PFISCL1PPCAC_4361</name>
</gene>
<accession>A0AAV5V3D1</accession>
<sequence>MTSTMKERALIGSGGPIACWMRMLEGAFSAIKQCVPSASDASRTRCSANFTFSALLESSSRQALHRLHNQLRNKWGAAHTQMMMAQPNSIAIPNKKMFFVSFSTSTPTADDDDMVVWCAKTTFINYEDNLFERWCN</sequence>
<keyword evidence="2" id="KW-1185">Reference proteome</keyword>
<dbReference type="EMBL" id="BTSY01000002">
    <property type="protein sequence ID" value="GMT13064.1"/>
    <property type="molecule type" value="Genomic_DNA"/>
</dbReference>
<evidence type="ECO:0000313" key="1">
    <source>
        <dbReference type="EMBL" id="GMT13064.1"/>
    </source>
</evidence>
<dbReference type="AlphaFoldDB" id="A0AAV5V3D1"/>
<name>A0AAV5V3D1_9BILA</name>
<organism evidence="1 2">
    <name type="scientific">Pristionchus fissidentatus</name>
    <dbReference type="NCBI Taxonomy" id="1538716"/>
    <lineage>
        <taxon>Eukaryota</taxon>
        <taxon>Metazoa</taxon>
        <taxon>Ecdysozoa</taxon>
        <taxon>Nematoda</taxon>
        <taxon>Chromadorea</taxon>
        <taxon>Rhabditida</taxon>
        <taxon>Rhabditina</taxon>
        <taxon>Diplogasteromorpha</taxon>
        <taxon>Diplogasteroidea</taxon>
        <taxon>Neodiplogasteridae</taxon>
        <taxon>Pristionchus</taxon>
    </lineage>
</organism>
<reference evidence="1" key="1">
    <citation type="submission" date="2023-10" db="EMBL/GenBank/DDBJ databases">
        <title>Genome assembly of Pristionchus species.</title>
        <authorList>
            <person name="Yoshida K."/>
            <person name="Sommer R.J."/>
        </authorList>
    </citation>
    <scope>NUCLEOTIDE SEQUENCE</scope>
    <source>
        <strain evidence="1">RS5133</strain>
    </source>
</reference>
<dbReference type="Proteomes" id="UP001432322">
    <property type="component" value="Unassembled WGS sequence"/>
</dbReference>
<evidence type="ECO:0000313" key="2">
    <source>
        <dbReference type="Proteomes" id="UP001432322"/>
    </source>
</evidence>
<protein>
    <submittedName>
        <fullName evidence="1">Uncharacterized protein</fullName>
    </submittedName>
</protein>
<proteinExistence type="predicted"/>